<dbReference type="Gene3D" id="1.10.10.10">
    <property type="entry name" value="Winged helix-like DNA-binding domain superfamily/Winged helix DNA-binding domain"/>
    <property type="match status" value="1"/>
</dbReference>
<dbReference type="CDD" id="cd08414">
    <property type="entry name" value="PBP2_LTTR_aromatics_like"/>
    <property type="match status" value="1"/>
</dbReference>
<dbReference type="InterPro" id="IPR005119">
    <property type="entry name" value="LysR_subst-bd"/>
</dbReference>
<evidence type="ECO:0000256" key="1">
    <source>
        <dbReference type="ARBA" id="ARBA00009437"/>
    </source>
</evidence>
<dbReference type="Proteomes" id="UP000703038">
    <property type="component" value="Unassembled WGS sequence"/>
</dbReference>
<evidence type="ECO:0000259" key="7">
    <source>
        <dbReference type="PROSITE" id="PS50931"/>
    </source>
</evidence>
<accession>A0ABS2KWP3</accession>
<keyword evidence="2" id="KW-0805">Transcription regulation</keyword>
<sequence>MNDATLLRWYIEVAETLAFGRAAKALNISRLRLSAAVRELQDEVGEPLFVPGDGPTELTDAGRALLDRARDVVAEDDRRRAEEAAAAPARPTLRVGFVPGVTVTKWTRIWADRHPGTDLQTVVVEESDQLVALRTGVVDMCFVREPAEREGLHCVPLYSEVAVVVVPKDHPAAAYDAVTLGDLEGESLQDGTDRSEATLPTTLEMVAAGVGPVLVPHSLARLHSRKDLLYRPVTDADPTRIFLAWPTSVAAPEEGTLDLPQEFLGVVRGRAAHSSRTESERGTPPRKKKAAAPRPAAKRSQAPRRRR</sequence>
<dbReference type="GO" id="GO:0003677">
    <property type="term" value="F:DNA binding"/>
    <property type="evidence" value="ECO:0007669"/>
    <property type="project" value="UniProtKB-KW"/>
</dbReference>
<dbReference type="InterPro" id="IPR000847">
    <property type="entry name" value="LysR_HTH_N"/>
</dbReference>
<comment type="caution">
    <text evidence="8">The sequence shown here is derived from an EMBL/GenBank/DDBJ whole genome shotgun (WGS) entry which is preliminary data.</text>
</comment>
<proteinExistence type="inferred from homology"/>
<dbReference type="SUPFAM" id="SSF53850">
    <property type="entry name" value="Periplasmic binding protein-like II"/>
    <property type="match status" value="1"/>
</dbReference>
<dbReference type="PANTHER" id="PTHR30346:SF0">
    <property type="entry name" value="HCA OPERON TRANSCRIPTIONAL ACTIVATOR HCAR"/>
    <property type="match status" value="1"/>
</dbReference>
<protein>
    <submittedName>
        <fullName evidence="8">DNA-binding transcriptional LysR family regulator</fullName>
    </submittedName>
</protein>
<keyword evidence="9" id="KW-1185">Reference proteome</keyword>
<name>A0ABS2KWP3_9NOCA</name>
<dbReference type="Gene3D" id="3.40.190.290">
    <property type="match status" value="1"/>
</dbReference>
<evidence type="ECO:0000256" key="2">
    <source>
        <dbReference type="ARBA" id="ARBA00023015"/>
    </source>
</evidence>
<dbReference type="Pfam" id="PF03466">
    <property type="entry name" value="LysR_substrate"/>
    <property type="match status" value="1"/>
</dbReference>
<reference evidence="8 9" key="1">
    <citation type="submission" date="2021-01" db="EMBL/GenBank/DDBJ databases">
        <title>Genomics of switchgrass bacterial isolates.</title>
        <authorList>
            <person name="Shade A."/>
        </authorList>
    </citation>
    <scope>NUCLEOTIDE SEQUENCE [LARGE SCALE GENOMIC DNA]</scope>
    <source>
        <strain evidence="8 9">PvP111</strain>
    </source>
</reference>
<gene>
    <name evidence="8" type="ORF">JOE42_003069</name>
</gene>
<keyword evidence="5" id="KW-0804">Transcription</keyword>
<dbReference type="Gene3D" id="3.40.190.10">
    <property type="entry name" value="Periplasmic binding protein-like II"/>
    <property type="match status" value="1"/>
</dbReference>
<evidence type="ECO:0000256" key="3">
    <source>
        <dbReference type="ARBA" id="ARBA00023125"/>
    </source>
</evidence>
<dbReference type="InterPro" id="IPR036390">
    <property type="entry name" value="WH_DNA-bd_sf"/>
</dbReference>
<evidence type="ECO:0000313" key="8">
    <source>
        <dbReference type="EMBL" id="MBM7416336.1"/>
    </source>
</evidence>
<evidence type="ECO:0000256" key="6">
    <source>
        <dbReference type="SAM" id="MobiDB-lite"/>
    </source>
</evidence>
<dbReference type="Pfam" id="PF00126">
    <property type="entry name" value="HTH_1"/>
    <property type="match status" value="1"/>
</dbReference>
<keyword evidence="4" id="KW-0010">Activator</keyword>
<dbReference type="SUPFAM" id="SSF46785">
    <property type="entry name" value="Winged helix' DNA-binding domain"/>
    <property type="match status" value="1"/>
</dbReference>
<dbReference type="PROSITE" id="PS50931">
    <property type="entry name" value="HTH_LYSR"/>
    <property type="match status" value="1"/>
</dbReference>
<dbReference type="RefSeq" id="WP_204869165.1">
    <property type="nucleotide sequence ID" value="NZ_JAFBBK010000001.1"/>
</dbReference>
<feature type="region of interest" description="Disordered" evidence="6">
    <location>
        <begin position="269"/>
        <end position="307"/>
    </location>
</feature>
<evidence type="ECO:0000256" key="5">
    <source>
        <dbReference type="ARBA" id="ARBA00023163"/>
    </source>
</evidence>
<evidence type="ECO:0000256" key="4">
    <source>
        <dbReference type="ARBA" id="ARBA00023159"/>
    </source>
</evidence>
<organism evidence="8 9">
    <name type="scientific">Rhodococcoides corynebacterioides</name>
    <dbReference type="NCBI Taxonomy" id="53972"/>
    <lineage>
        <taxon>Bacteria</taxon>
        <taxon>Bacillati</taxon>
        <taxon>Actinomycetota</taxon>
        <taxon>Actinomycetes</taxon>
        <taxon>Mycobacteriales</taxon>
        <taxon>Nocardiaceae</taxon>
        <taxon>Rhodococcoides</taxon>
    </lineage>
</organism>
<keyword evidence="3 8" id="KW-0238">DNA-binding</keyword>
<dbReference type="InterPro" id="IPR036388">
    <property type="entry name" value="WH-like_DNA-bd_sf"/>
</dbReference>
<evidence type="ECO:0000313" key="9">
    <source>
        <dbReference type="Proteomes" id="UP000703038"/>
    </source>
</evidence>
<dbReference type="PANTHER" id="PTHR30346">
    <property type="entry name" value="TRANSCRIPTIONAL DUAL REGULATOR HCAR-RELATED"/>
    <property type="match status" value="1"/>
</dbReference>
<dbReference type="EMBL" id="JAFBBK010000001">
    <property type="protein sequence ID" value="MBM7416336.1"/>
    <property type="molecule type" value="Genomic_DNA"/>
</dbReference>
<feature type="domain" description="HTH lysR-type" evidence="7">
    <location>
        <begin position="1"/>
        <end position="59"/>
    </location>
</feature>
<comment type="similarity">
    <text evidence="1">Belongs to the LysR transcriptional regulatory family.</text>
</comment>